<accession>A0A419DBD0</accession>
<feature type="region of interest" description="Disordered" evidence="1">
    <location>
        <begin position="79"/>
        <end position="105"/>
    </location>
</feature>
<protein>
    <recommendedName>
        <fullName evidence="4">DUF2190 family protein</fullName>
    </recommendedName>
</protein>
<evidence type="ECO:0008006" key="4">
    <source>
        <dbReference type="Google" id="ProtNLM"/>
    </source>
</evidence>
<proteinExistence type="predicted"/>
<evidence type="ECO:0000256" key="1">
    <source>
        <dbReference type="SAM" id="MobiDB-lite"/>
    </source>
</evidence>
<dbReference type="EMBL" id="QZJW01000046">
    <property type="protein sequence ID" value="RJO60388.1"/>
    <property type="molecule type" value="Genomic_DNA"/>
</dbReference>
<name>A0A419DBD0_9BACT</name>
<gene>
    <name evidence="2" type="ORF">C4544_05175</name>
</gene>
<reference evidence="2 3" key="1">
    <citation type="journal article" date="2017" name="ISME J.">
        <title>Energy and carbon metabolisms in a deep terrestrial subsurface fluid microbial community.</title>
        <authorList>
            <person name="Momper L."/>
            <person name="Jungbluth S.P."/>
            <person name="Lee M.D."/>
            <person name="Amend J.P."/>
        </authorList>
    </citation>
    <scope>NUCLEOTIDE SEQUENCE [LARGE SCALE GENOMIC DNA]</scope>
    <source>
        <strain evidence="2">SURF_29</strain>
    </source>
</reference>
<dbReference type="AlphaFoldDB" id="A0A419DBD0"/>
<comment type="caution">
    <text evidence="2">The sequence shown here is derived from an EMBL/GenBank/DDBJ whole genome shotgun (WGS) entry which is preliminary data.</text>
</comment>
<organism evidence="2 3">
    <name type="scientific">candidate division WS5 bacterium</name>
    <dbReference type="NCBI Taxonomy" id="2093353"/>
    <lineage>
        <taxon>Bacteria</taxon>
        <taxon>candidate division WS5</taxon>
    </lineage>
</organism>
<sequence>MAYEIIQDIDSNPAFKLPISSITVAIGDLLERTAGATTWVLTTSSSDHFTRKAIALEAATTSDTSVLAQELTGNEKVKVESANNSNTAHNGDRMAATGENTVNNSGTDVTGQAVVFVQDGTAGAASDKRIIGRVLVGNGVDPDAS</sequence>
<dbReference type="Proteomes" id="UP000285655">
    <property type="component" value="Unassembled WGS sequence"/>
</dbReference>
<evidence type="ECO:0000313" key="3">
    <source>
        <dbReference type="Proteomes" id="UP000285655"/>
    </source>
</evidence>
<evidence type="ECO:0000313" key="2">
    <source>
        <dbReference type="EMBL" id="RJO60388.1"/>
    </source>
</evidence>